<sequence>MNFKGSVVFLCSLAFILETLGTNKSAMKIVNKALAKDPHNKELNLKASRLNLKGGQVDKAVTHWKKAAGPENIGSFLYWLDKTKKTSRIGQATPDHNLKNNNPWDDLAGVVRKWPVKQPVLNDVGLGLLERGYIREALQIFLQDLKTSKNDAYLLFNTALAYSKLDDHAIALEYYIKAQRAGLNSLELLNNKGYSLFCLNRFEEAQTCYELARGLAPNDYIVLNNLAACYVKTKQLDKAESCFIAAVRNNPGDALLINNLAMCLDIYGKSKEAIRQYEKAYSIERDIGNKNRILKNKIHCLIKLNRYEEALELCELILSKYDDNEIWGIQADLLNELGRTGEAAESYRKALGLVG</sequence>
<reference evidence="2" key="1">
    <citation type="submission" date="2016-10" db="EMBL/GenBank/DDBJ databases">
        <authorList>
            <person name="Varghese N."/>
            <person name="Submissions S."/>
        </authorList>
    </citation>
    <scope>NUCLEOTIDE SEQUENCE [LARGE SCALE GENOMIC DNA]</scope>
    <source>
        <strain evidence="2">DSM 17038</strain>
    </source>
</reference>
<accession>A0A1I2RY59</accession>
<dbReference type="STRING" id="341036.SAMN05660649_01676"/>
<name>A0A1I2RY59_9FIRM</name>
<dbReference type="SMART" id="SM00028">
    <property type="entry name" value="TPR"/>
    <property type="match status" value="6"/>
</dbReference>
<dbReference type="RefSeq" id="WP_092470585.1">
    <property type="nucleotide sequence ID" value="NZ_FOOX01000005.1"/>
</dbReference>
<dbReference type="OrthoDB" id="1721581at2"/>
<evidence type="ECO:0000313" key="1">
    <source>
        <dbReference type="EMBL" id="SFG45492.1"/>
    </source>
</evidence>
<dbReference type="EMBL" id="FOOX01000005">
    <property type="protein sequence ID" value="SFG45492.1"/>
    <property type="molecule type" value="Genomic_DNA"/>
</dbReference>
<evidence type="ECO:0000313" key="2">
    <source>
        <dbReference type="Proteomes" id="UP000199337"/>
    </source>
</evidence>
<dbReference type="Proteomes" id="UP000199337">
    <property type="component" value="Unassembled WGS sequence"/>
</dbReference>
<keyword evidence="2" id="KW-1185">Reference proteome</keyword>
<organism evidence="1 2">
    <name type="scientific">Desulfotruncus arcticus DSM 17038</name>
    <dbReference type="NCBI Taxonomy" id="1121424"/>
    <lineage>
        <taxon>Bacteria</taxon>
        <taxon>Bacillati</taxon>
        <taxon>Bacillota</taxon>
        <taxon>Clostridia</taxon>
        <taxon>Eubacteriales</taxon>
        <taxon>Desulfallaceae</taxon>
        <taxon>Desulfotruncus</taxon>
    </lineage>
</organism>
<dbReference type="InterPro" id="IPR011990">
    <property type="entry name" value="TPR-like_helical_dom_sf"/>
</dbReference>
<dbReference type="PANTHER" id="PTHR12558">
    <property type="entry name" value="CELL DIVISION CYCLE 16,23,27"/>
    <property type="match status" value="1"/>
</dbReference>
<dbReference type="Pfam" id="PF13432">
    <property type="entry name" value="TPR_16"/>
    <property type="match status" value="1"/>
</dbReference>
<dbReference type="PANTHER" id="PTHR12558:SF13">
    <property type="entry name" value="CELL DIVISION CYCLE PROTEIN 27 HOMOLOG"/>
    <property type="match status" value="1"/>
</dbReference>
<dbReference type="AlphaFoldDB" id="A0A1I2RY59"/>
<dbReference type="InterPro" id="IPR019734">
    <property type="entry name" value="TPR_rpt"/>
</dbReference>
<gene>
    <name evidence="1" type="ORF">SAMN05660649_01676</name>
</gene>
<protein>
    <submittedName>
        <fullName evidence="1">Tetratricopeptide repeat-containing protein</fullName>
    </submittedName>
</protein>
<proteinExistence type="predicted"/>
<dbReference type="Pfam" id="PF14559">
    <property type="entry name" value="TPR_19"/>
    <property type="match status" value="1"/>
</dbReference>
<dbReference type="Gene3D" id="1.25.40.10">
    <property type="entry name" value="Tetratricopeptide repeat domain"/>
    <property type="match status" value="4"/>
</dbReference>
<dbReference type="SUPFAM" id="SSF48452">
    <property type="entry name" value="TPR-like"/>
    <property type="match status" value="3"/>
</dbReference>